<gene>
    <name evidence="1" type="ORF">ECBG_04265</name>
</gene>
<dbReference type="HOGENOM" id="CLU_3007034_0_0_9"/>
<sequence>MAIFDRIIHQADRFLSFLLGGDIIHRGKYLFFISKYKTGTNESEVILQSQFTSKPW</sequence>
<reference evidence="1 2" key="1">
    <citation type="submission" date="2009-02" db="EMBL/GenBank/DDBJ databases">
        <authorList>
            <consortium name="The Broad Institute Genome Sequencing Platform"/>
            <person name="Feldgarden M."/>
            <person name="Young S.K."/>
            <person name="Kodira C.D."/>
            <person name="Zeng Q."/>
            <person name="Koehrsen M."/>
            <person name="Alvarado L."/>
            <person name="Berlin A."/>
            <person name="Borenstein D."/>
            <person name="Chen Z."/>
            <person name="Engels R."/>
            <person name="Freedman E."/>
            <person name="Gellesch M."/>
            <person name="Goldberg J."/>
            <person name="Griggs A."/>
            <person name="Gujja S."/>
            <person name="Heiman D."/>
            <person name="Hepburn T."/>
            <person name="Howarth C."/>
            <person name="Jen D."/>
            <person name="Larson L."/>
            <person name="Lewis B."/>
            <person name="Mehta T."/>
            <person name="Park D."/>
            <person name="Pearson M."/>
            <person name="Roberts A."/>
            <person name="Saif S."/>
            <person name="Shea T."/>
            <person name="Shenoy N."/>
            <person name="Sisk P."/>
            <person name="Stolte C."/>
            <person name="Sykes S."/>
            <person name="Walk T."/>
            <person name="White J."/>
            <person name="Yandava C."/>
            <person name="Gilmore M."/>
            <person name="Manson J."/>
            <person name="Palmer K."/>
            <person name="Carniol K."/>
            <person name="Lander E."/>
            <person name="Nusbaum C."/>
            <person name="Galagan J."/>
            <person name="Birren B."/>
        </authorList>
    </citation>
    <scope>NUCLEOTIDE SEQUENCE [LARGE SCALE GENOMIC DNA]</scope>
    <source>
        <strain evidence="1 2">EC20</strain>
    </source>
</reference>
<dbReference type="EMBL" id="CP004856">
    <property type="protein sequence ID" value="AGJ01218.1"/>
    <property type="molecule type" value="Genomic_DNA"/>
</dbReference>
<keyword evidence="2" id="KW-1185">Reference proteome</keyword>
<dbReference type="KEGG" id="ecas:ECBG_04265"/>
<dbReference type="Proteomes" id="UP000012675">
    <property type="component" value="Chromosome"/>
</dbReference>
<dbReference type="RefSeq" id="WP_015510563.1">
    <property type="nucleotide sequence ID" value="NZ_AKCC01000001.1"/>
</dbReference>
<organism evidence="1 2">
    <name type="scientific">Enterococcus casseliflavus EC20</name>
    <dbReference type="NCBI Taxonomy" id="565655"/>
    <lineage>
        <taxon>Bacteria</taxon>
        <taxon>Bacillati</taxon>
        <taxon>Bacillota</taxon>
        <taxon>Bacilli</taxon>
        <taxon>Lactobacillales</taxon>
        <taxon>Enterococcaceae</taxon>
        <taxon>Enterococcus</taxon>
    </lineage>
</organism>
<reference evidence="1 2" key="2">
    <citation type="submission" date="2013-03" db="EMBL/GenBank/DDBJ databases">
        <title>The Genome Sequence of Enterococcus casseliflavus EC20 (899205).</title>
        <authorList>
            <consortium name="The Broad Institute Genomics Platform"/>
            <consortium name="The Broad Institute Genome Sequencing Center for Infectious Disease"/>
            <person name="Russ C."/>
            <person name="Feldgarden M."/>
            <person name="Gilmore M."/>
            <person name="Manson J."/>
            <person name="Palmer K."/>
            <person name="Carniol K."/>
            <person name="Walker B."/>
            <person name="Young S.K."/>
            <person name="Zeng Q."/>
            <person name="Gargeya S."/>
            <person name="Fitzgerald M."/>
            <person name="Haas B."/>
            <person name="Abouelleil A."/>
            <person name="Allen A.W."/>
            <person name="Alvarado L."/>
            <person name="Arachchi H.M."/>
            <person name="Berlin A.M."/>
            <person name="Chapman S.B."/>
            <person name="Gainer-Dewar J."/>
            <person name="Goldberg J."/>
            <person name="Griggs A."/>
            <person name="Gujja S."/>
            <person name="Hansen M."/>
            <person name="Howarth C."/>
            <person name="Imamovic A."/>
            <person name="Ireland A."/>
            <person name="Larimer J."/>
            <person name="McCowan C."/>
            <person name="Murphy C."/>
            <person name="Pearson M."/>
            <person name="Poon T.W."/>
            <person name="Priest M."/>
            <person name="Roberts A."/>
            <person name="Saif S."/>
            <person name="Shea T."/>
            <person name="Sisk P."/>
            <person name="Sykes S."/>
            <person name="Wortman J."/>
            <person name="Nusbaum C."/>
            <person name="Birren B."/>
        </authorList>
    </citation>
    <scope>NUCLEOTIDE SEQUENCE [LARGE SCALE GENOMIC DNA]</scope>
    <source>
        <strain evidence="1 2">EC20</strain>
    </source>
</reference>
<name>M9T8S6_ENTCA</name>
<accession>M9T8S6</accession>
<proteinExistence type="predicted"/>
<dbReference type="AlphaFoldDB" id="M9T8S6"/>
<evidence type="ECO:0000313" key="1">
    <source>
        <dbReference type="EMBL" id="AGJ01218.1"/>
    </source>
</evidence>
<protein>
    <submittedName>
        <fullName evidence="1">Uncharacterized protein</fullName>
    </submittedName>
</protein>
<evidence type="ECO:0000313" key="2">
    <source>
        <dbReference type="Proteomes" id="UP000012675"/>
    </source>
</evidence>